<keyword evidence="13" id="KW-0902">Two-component regulatory system</keyword>
<feature type="domain" description="Histidine kinase" evidence="16">
    <location>
        <begin position="277"/>
        <end position="475"/>
    </location>
</feature>
<dbReference type="InterPro" id="IPR036890">
    <property type="entry name" value="HATPase_C_sf"/>
</dbReference>
<dbReference type="PROSITE" id="PS50109">
    <property type="entry name" value="HIS_KIN"/>
    <property type="match status" value="1"/>
</dbReference>
<evidence type="ECO:0000256" key="1">
    <source>
        <dbReference type="ARBA" id="ARBA00000085"/>
    </source>
</evidence>
<dbReference type="Pfam" id="PF02518">
    <property type="entry name" value="HATPase_c"/>
    <property type="match status" value="1"/>
</dbReference>
<keyword evidence="10" id="KW-0418">Kinase</keyword>
<dbReference type="PANTHER" id="PTHR44936">
    <property type="entry name" value="SENSOR PROTEIN CREC"/>
    <property type="match status" value="1"/>
</dbReference>
<dbReference type="RefSeq" id="WP_147848463.1">
    <property type="nucleotide sequence ID" value="NZ_VDUZ01000021.1"/>
</dbReference>
<dbReference type="PRINTS" id="PR00344">
    <property type="entry name" value="BCTRLSENSOR"/>
</dbReference>
<evidence type="ECO:0000256" key="5">
    <source>
        <dbReference type="ARBA" id="ARBA00022519"/>
    </source>
</evidence>
<dbReference type="CDD" id="cd06225">
    <property type="entry name" value="HAMP"/>
    <property type="match status" value="1"/>
</dbReference>
<feature type="transmembrane region" description="Helical" evidence="15">
    <location>
        <begin position="198"/>
        <end position="216"/>
    </location>
</feature>
<evidence type="ECO:0000256" key="8">
    <source>
        <dbReference type="ARBA" id="ARBA00022692"/>
    </source>
</evidence>
<dbReference type="InterPro" id="IPR004358">
    <property type="entry name" value="Sig_transdc_His_kin-like_C"/>
</dbReference>
<dbReference type="OrthoDB" id="9804645at2"/>
<dbReference type="InterPro" id="IPR036097">
    <property type="entry name" value="HisK_dim/P_sf"/>
</dbReference>
<dbReference type="InterPro" id="IPR003660">
    <property type="entry name" value="HAMP_dom"/>
</dbReference>
<evidence type="ECO:0000259" key="16">
    <source>
        <dbReference type="PROSITE" id="PS50109"/>
    </source>
</evidence>
<organism evidence="18 19">
    <name type="scientific">Vineibacter terrae</name>
    <dbReference type="NCBI Taxonomy" id="2586908"/>
    <lineage>
        <taxon>Bacteria</taxon>
        <taxon>Pseudomonadati</taxon>
        <taxon>Pseudomonadota</taxon>
        <taxon>Alphaproteobacteria</taxon>
        <taxon>Hyphomicrobiales</taxon>
        <taxon>Vineibacter</taxon>
    </lineage>
</organism>
<dbReference type="Proteomes" id="UP000321638">
    <property type="component" value="Unassembled WGS sequence"/>
</dbReference>
<dbReference type="EC" id="2.7.13.3" evidence="3"/>
<dbReference type="PROSITE" id="PS50885">
    <property type="entry name" value="HAMP"/>
    <property type="match status" value="1"/>
</dbReference>
<evidence type="ECO:0000256" key="9">
    <source>
        <dbReference type="ARBA" id="ARBA00022741"/>
    </source>
</evidence>
<sequence length="475" mass="52073">MRALIRHLLPRSLTGQMVGLLLLALALSQAIAFVVVSDERIVMLKGAAKEEFLMRSASTARLLEATPPALHAEILRAVGASYTRYWVATENTTDAGKWTREAWNQLAEGMMTRTRHGHPIPDPLADGWASWIATAAAATNAAAWRDLPPRAGLFTGPARFLYLEEANAMGLTVQLGDGRWLNAFFAKRMPSMWSSQSYLSLGLTALALSIIAVFIARRIAQPLQQLGNAAEKLGRGEDVAPLPERGPLDVRRTAEAFNRMQTRLRRFVEDRTRMLAAIGHDLRTPLTSLRLRAEFVSDEETREKLLSTVEEMQAMTEATLVFAREDATGEATRTVNFPALLESTCADLADLGWNVSFAEAEPMTYRCRPDALRRALRNLVENAVRYGGQARVALSQATDGIEITVDDAGPGIPDCDLDRVFQPFVRLEHSRNRETGGVGLGLSIARSIARAHGGDVVLANRSGGLRALIRLPRSA</sequence>
<comment type="caution">
    <text evidence="18">The sequence shown here is derived from an EMBL/GenBank/DDBJ whole genome shotgun (WGS) entry which is preliminary data.</text>
</comment>
<keyword evidence="6" id="KW-0597">Phosphoprotein</keyword>
<evidence type="ECO:0000256" key="3">
    <source>
        <dbReference type="ARBA" id="ARBA00012438"/>
    </source>
</evidence>
<dbReference type="GO" id="GO:0005886">
    <property type="term" value="C:plasma membrane"/>
    <property type="evidence" value="ECO:0007669"/>
    <property type="project" value="UniProtKB-SubCell"/>
</dbReference>
<evidence type="ECO:0000256" key="2">
    <source>
        <dbReference type="ARBA" id="ARBA00004429"/>
    </source>
</evidence>
<feature type="domain" description="HAMP" evidence="17">
    <location>
        <begin position="217"/>
        <end position="269"/>
    </location>
</feature>
<keyword evidence="8 15" id="KW-0812">Transmembrane</keyword>
<accession>A0A5C8PKZ8</accession>
<dbReference type="PANTHER" id="PTHR44936:SF5">
    <property type="entry name" value="SENSOR HISTIDINE KINASE ENVZ"/>
    <property type="match status" value="1"/>
</dbReference>
<dbReference type="Pfam" id="PF00512">
    <property type="entry name" value="HisKA"/>
    <property type="match status" value="1"/>
</dbReference>
<evidence type="ECO:0000313" key="19">
    <source>
        <dbReference type="Proteomes" id="UP000321638"/>
    </source>
</evidence>
<proteinExistence type="predicted"/>
<dbReference type="GO" id="GO:0005524">
    <property type="term" value="F:ATP binding"/>
    <property type="evidence" value="ECO:0007669"/>
    <property type="project" value="UniProtKB-KW"/>
</dbReference>
<keyword evidence="12 15" id="KW-1133">Transmembrane helix</keyword>
<evidence type="ECO:0000256" key="14">
    <source>
        <dbReference type="ARBA" id="ARBA00023136"/>
    </source>
</evidence>
<keyword evidence="19" id="KW-1185">Reference proteome</keyword>
<protein>
    <recommendedName>
        <fullName evidence="3">histidine kinase</fullName>
        <ecNumber evidence="3">2.7.13.3</ecNumber>
    </recommendedName>
</protein>
<evidence type="ECO:0000259" key="17">
    <source>
        <dbReference type="PROSITE" id="PS50885"/>
    </source>
</evidence>
<keyword evidence="11" id="KW-0067">ATP-binding</keyword>
<keyword evidence="9" id="KW-0547">Nucleotide-binding</keyword>
<dbReference type="SMART" id="SM00387">
    <property type="entry name" value="HATPase_c"/>
    <property type="match status" value="1"/>
</dbReference>
<dbReference type="InterPro" id="IPR003594">
    <property type="entry name" value="HATPase_dom"/>
</dbReference>
<evidence type="ECO:0000256" key="4">
    <source>
        <dbReference type="ARBA" id="ARBA00022475"/>
    </source>
</evidence>
<evidence type="ECO:0000256" key="13">
    <source>
        <dbReference type="ARBA" id="ARBA00023012"/>
    </source>
</evidence>
<keyword evidence="5" id="KW-0997">Cell inner membrane</keyword>
<name>A0A5C8PKZ8_9HYPH</name>
<dbReference type="CDD" id="cd00082">
    <property type="entry name" value="HisKA"/>
    <property type="match status" value="1"/>
</dbReference>
<comment type="catalytic activity">
    <reaction evidence="1">
        <text>ATP + protein L-histidine = ADP + protein N-phospho-L-histidine.</text>
        <dbReference type="EC" id="2.7.13.3"/>
    </reaction>
</comment>
<dbReference type="SMART" id="SM00304">
    <property type="entry name" value="HAMP"/>
    <property type="match status" value="1"/>
</dbReference>
<keyword evidence="14 15" id="KW-0472">Membrane</keyword>
<gene>
    <name evidence="18" type="ORF">FHP25_18600</name>
</gene>
<evidence type="ECO:0000256" key="10">
    <source>
        <dbReference type="ARBA" id="ARBA00022777"/>
    </source>
</evidence>
<dbReference type="GO" id="GO:0000155">
    <property type="term" value="F:phosphorelay sensor kinase activity"/>
    <property type="evidence" value="ECO:0007669"/>
    <property type="project" value="InterPro"/>
</dbReference>
<keyword evidence="7" id="KW-0808">Transferase</keyword>
<dbReference type="InterPro" id="IPR050980">
    <property type="entry name" value="2C_sensor_his_kinase"/>
</dbReference>
<evidence type="ECO:0000313" key="18">
    <source>
        <dbReference type="EMBL" id="TXL73938.1"/>
    </source>
</evidence>
<dbReference type="Pfam" id="PF00672">
    <property type="entry name" value="HAMP"/>
    <property type="match status" value="1"/>
</dbReference>
<dbReference type="Gene3D" id="3.30.565.10">
    <property type="entry name" value="Histidine kinase-like ATPase, C-terminal domain"/>
    <property type="match status" value="1"/>
</dbReference>
<dbReference type="SUPFAM" id="SSF47384">
    <property type="entry name" value="Homodimeric domain of signal transducing histidine kinase"/>
    <property type="match status" value="1"/>
</dbReference>
<reference evidence="18 19" key="1">
    <citation type="submission" date="2019-06" db="EMBL/GenBank/DDBJ databases">
        <title>New taxonomy in bacterial strain CC-CFT640, isolated from vineyard.</title>
        <authorList>
            <person name="Lin S.-Y."/>
            <person name="Tsai C.-F."/>
            <person name="Young C.-C."/>
        </authorList>
    </citation>
    <scope>NUCLEOTIDE SEQUENCE [LARGE SCALE GENOMIC DNA]</scope>
    <source>
        <strain evidence="18 19">CC-CFT640</strain>
    </source>
</reference>
<dbReference type="Gene3D" id="1.10.287.130">
    <property type="match status" value="1"/>
</dbReference>
<dbReference type="SMART" id="SM00388">
    <property type="entry name" value="HisKA"/>
    <property type="match status" value="1"/>
</dbReference>
<evidence type="ECO:0000256" key="11">
    <source>
        <dbReference type="ARBA" id="ARBA00022840"/>
    </source>
</evidence>
<evidence type="ECO:0000256" key="15">
    <source>
        <dbReference type="SAM" id="Phobius"/>
    </source>
</evidence>
<dbReference type="SUPFAM" id="SSF55874">
    <property type="entry name" value="ATPase domain of HSP90 chaperone/DNA topoisomerase II/histidine kinase"/>
    <property type="match status" value="1"/>
</dbReference>
<dbReference type="EMBL" id="VDUZ01000021">
    <property type="protein sequence ID" value="TXL73938.1"/>
    <property type="molecule type" value="Genomic_DNA"/>
</dbReference>
<evidence type="ECO:0000256" key="12">
    <source>
        <dbReference type="ARBA" id="ARBA00022989"/>
    </source>
</evidence>
<dbReference type="InterPro" id="IPR003661">
    <property type="entry name" value="HisK_dim/P_dom"/>
</dbReference>
<dbReference type="InterPro" id="IPR005467">
    <property type="entry name" value="His_kinase_dom"/>
</dbReference>
<keyword evidence="4" id="KW-1003">Cell membrane</keyword>
<evidence type="ECO:0000256" key="7">
    <source>
        <dbReference type="ARBA" id="ARBA00022679"/>
    </source>
</evidence>
<evidence type="ECO:0000256" key="6">
    <source>
        <dbReference type="ARBA" id="ARBA00022553"/>
    </source>
</evidence>
<comment type="subcellular location">
    <subcellularLocation>
        <location evidence="2">Cell inner membrane</location>
        <topology evidence="2">Multi-pass membrane protein</topology>
    </subcellularLocation>
</comment>
<dbReference type="AlphaFoldDB" id="A0A5C8PKZ8"/>